<evidence type="ECO:0000259" key="6">
    <source>
        <dbReference type="PROSITE" id="PS50863"/>
    </source>
</evidence>
<accession>A0ABD2ZN82</accession>
<name>A0ABD2ZN82_9GENT</name>
<dbReference type="Pfam" id="PF03754">
    <property type="entry name" value="At2g31720-like"/>
    <property type="match status" value="1"/>
</dbReference>
<keyword evidence="4" id="KW-0804">Transcription</keyword>
<keyword evidence="5" id="KW-0539">Nucleus</keyword>
<dbReference type="GO" id="GO:0005634">
    <property type="term" value="C:nucleus"/>
    <property type="evidence" value="ECO:0007669"/>
    <property type="project" value="UniProtKB-SubCell"/>
</dbReference>
<evidence type="ECO:0000256" key="1">
    <source>
        <dbReference type="ARBA" id="ARBA00004123"/>
    </source>
</evidence>
<dbReference type="Proteomes" id="UP001630127">
    <property type="component" value="Unassembled WGS sequence"/>
</dbReference>
<comment type="subcellular location">
    <subcellularLocation>
        <location evidence="1">Nucleus</location>
    </subcellularLocation>
</comment>
<protein>
    <recommendedName>
        <fullName evidence="6">TF-B3 domain-containing protein</fullName>
    </recommendedName>
</protein>
<dbReference type="AlphaFoldDB" id="A0ABD2ZN82"/>
<evidence type="ECO:0000313" key="8">
    <source>
        <dbReference type="Proteomes" id="UP001630127"/>
    </source>
</evidence>
<dbReference type="GO" id="GO:0003677">
    <property type="term" value="F:DNA binding"/>
    <property type="evidence" value="ECO:0007669"/>
    <property type="project" value="UniProtKB-KW"/>
</dbReference>
<gene>
    <name evidence="7" type="ORF">ACH5RR_021772</name>
</gene>
<dbReference type="PROSITE" id="PS50863">
    <property type="entry name" value="B3"/>
    <property type="match status" value="1"/>
</dbReference>
<evidence type="ECO:0000313" key="7">
    <source>
        <dbReference type="EMBL" id="KAL3519183.1"/>
    </source>
</evidence>
<feature type="domain" description="TF-B3" evidence="6">
    <location>
        <begin position="231"/>
        <end position="280"/>
    </location>
</feature>
<sequence>MAVLSFRRRPRKSSHPCRAWTNSIQDLFRYSPSIEKNVPFKKSRETTKGKRSMARVARSNVIRFSLPSLLDDHMHNDQEEPFLKEKLAFKKPCEVKTNGQTKKIKITLKKRKVDDDDDDGVMELQQKEEENSTNNNVCPPQEQQQLPLEFKNYIKELGATGDPVLVIQKRLFPSDVESGLQRLLIPLKKVANHGFLTEEERSRFNRHNKHQEINAILIGTSIAHQFTIKLKKWYMGKTETYALMSGWKEVVRRNGLKPGQLVQLWSFKKASQLFFVLVRL</sequence>
<evidence type="ECO:0000256" key="3">
    <source>
        <dbReference type="ARBA" id="ARBA00023125"/>
    </source>
</evidence>
<dbReference type="PANTHER" id="PTHR31541">
    <property type="entry name" value="B3 DOMAIN PLANT PROTEIN-RELATED"/>
    <property type="match status" value="1"/>
</dbReference>
<dbReference type="InterPro" id="IPR005508">
    <property type="entry name" value="At2g31720-like"/>
</dbReference>
<reference evidence="7 8" key="1">
    <citation type="submission" date="2024-11" db="EMBL/GenBank/DDBJ databases">
        <title>A near-complete genome assembly of Cinchona calisaya.</title>
        <authorList>
            <person name="Lian D.C."/>
            <person name="Zhao X.W."/>
            <person name="Wei L."/>
        </authorList>
    </citation>
    <scope>NUCLEOTIDE SEQUENCE [LARGE SCALE GENOMIC DNA]</scope>
    <source>
        <tissue evidence="7">Nenye</tissue>
    </source>
</reference>
<dbReference type="CDD" id="cd10017">
    <property type="entry name" value="B3_DNA"/>
    <property type="match status" value="1"/>
</dbReference>
<dbReference type="InterPro" id="IPR003340">
    <property type="entry name" value="B3_DNA-bd"/>
</dbReference>
<evidence type="ECO:0000256" key="5">
    <source>
        <dbReference type="ARBA" id="ARBA00023242"/>
    </source>
</evidence>
<dbReference type="PANTHER" id="PTHR31541:SF25">
    <property type="entry name" value="GAMMA-GLIADIN B"/>
    <property type="match status" value="1"/>
</dbReference>
<dbReference type="EMBL" id="JBJUIK010000009">
    <property type="protein sequence ID" value="KAL3519183.1"/>
    <property type="molecule type" value="Genomic_DNA"/>
</dbReference>
<organism evidence="7 8">
    <name type="scientific">Cinchona calisaya</name>
    <dbReference type="NCBI Taxonomy" id="153742"/>
    <lineage>
        <taxon>Eukaryota</taxon>
        <taxon>Viridiplantae</taxon>
        <taxon>Streptophyta</taxon>
        <taxon>Embryophyta</taxon>
        <taxon>Tracheophyta</taxon>
        <taxon>Spermatophyta</taxon>
        <taxon>Magnoliopsida</taxon>
        <taxon>eudicotyledons</taxon>
        <taxon>Gunneridae</taxon>
        <taxon>Pentapetalae</taxon>
        <taxon>asterids</taxon>
        <taxon>lamiids</taxon>
        <taxon>Gentianales</taxon>
        <taxon>Rubiaceae</taxon>
        <taxon>Cinchonoideae</taxon>
        <taxon>Cinchoneae</taxon>
        <taxon>Cinchona</taxon>
    </lineage>
</organism>
<keyword evidence="8" id="KW-1185">Reference proteome</keyword>
<dbReference type="InterPro" id="IPR015300">
    <property type="entry name" value="DNA-bd_pseudobarrel_sf"/>
</dbReference>
<keyword evidence="3" id="KW-0238">DNA-binding</keyword>
<comment type="caution">
    <text evidence="7">The sequence shown here is derived from an EMBL/GenBank/DDBJ whole genome shotgun (WGS) entry which is preliminary data.</text>
</comment>
<proteinExistence type="predicted"/>
<dbReference type="Gene3D" id="2.40.330.10">
    <property type="entry name" value="DNA-binding pseudobarrel domain"/>
    <property type="match status" value="1"/>
</dbReference>
<keyword evidence="2" id="KW-0805">Transcription regulation</keyword>
<evidence type="ECO:0000256" key="4">
    <source>
        <dbReference type="ARBA" id="ARBA00023163"/>
    </source>
</evidence>
<dbReference type="SUPFAM" id="SSF101936">
    <property type="entry name" value="DNA-binding pseudobarrel domain"/>
    <property type="match status" value="1"/>
</dbReference>
<evidence type="ECO:0000256" key="2">
    <source>
        <dbReference type="ARBA" id="ARBA00023015"/>
    </source>
</evidence>